<dbReference type="GeneID" id="30074223"/>
<accession>W7N4Q8</accession>
<dbReference type="Gene3D" id="3.40.50.1580">
    <property type="entry name" value="Nucleoside phosphorylase domain"/>
    <property type="match status" value="1"/>
</dbReference>
<evidence type="ECO:0008006" key="3">
    <source>
        <dbReference type="Google" id="ProtNLM"/>
    </source>
</evidence>
<gene>
    <name evidence="1" type="ORF">FVEG_17347</name>
</gene>
<dbReference type="InterPro" id="IPR035994">
    <property type="entry name" value="Nucleoside_phosphorylase_sf"/>
</dbReference>
<reference evidence="1 2" key="1">
    <citation type="journal article" date="2010" name="Nature">
        <title>Comparative genomics reveals mobile pathogenicity chromosomes in Fusarium.</title>
        <authorList>
            <person name="Ma L.J."/>
            <person name="van der Does H.C."/>
            <person name="Borkovich K.A."/>
            <person name="Coleman J.J."/>
            <person name="Daboussi M.J."/>
            <person name="Di Pietro A."/>
            <person name="Dufresne M."/>
            <person name="Freitag M."/>
            <person name="Grabherr M."/>
            <person name="Henrissat B."/>
            <person name="Houterman P.M."/>
            <person name="Kang S."/>
            <person name="Shim W.B."/>
            <person name="Woloshuk C."/>
            <person name="Xie X."/>
            <person name="Xu J.R."/>
            <person name="Antoniw J."/>
            <person name="Baker S.E."/>
            <person name="Bluhm B.H."/>
            <person name="Breakspear A."/>
            <person name="Brown D.W."/>
            <person name="Butchko R.A."/>
            <person name="Chapman S."/>
            <person name="Coulson R."/>
            <person name="Coutinho P.M."/>
            <person name="Danchin E.G."/>
            <person name="Diener A."/>
            <person name="Gale L.R."/>
            <person name="Gardiner D.M."/>
            <person name="Goff S."/>
            <person name="Hammond-Kosack K.E."/>
            <person name="Hilburn K."/>
            <person name="Hua-Van A."/>
            <person name="Jonkers W."/>
            <person name="Kazan K."/>
            <person name="Kodira C.D."/>
            <person name="Koehrsen M."/>
            <person name="Kumar L."/>
            <person name="Lee Y.H."/>
            <person name="Li L."/>
            <person name="Manners J.M."/>
            <person name="Miranda-Saavedra D."/>
            <person name="Mukherjee M."/>
            <person name="Park G."/>
            <person name="Park J."/>
            <person name="Park S.Y."/>
            <person name="Proctor R.H."/>
            <person name="Regev A."/>
            <person name="Ruiz-Roldan M.C."/>
            <person name="Sain D."/>
            <person name="Sakthikumar S."/>
            <person name="Sykes S."/>
            <person name="Schwartz D.C."/>
            <person name="Turgeon B.G."/>
            <person name="Wapinski I."/>
            <person name="Yoder O."/>
            <person name="Young S."/>
            <person name="Zeng Q."/>
            <person name="Zhou S."/>
            <person name="Galagan J."/>
            <person name="Cuomo C.A."/>
            <person name="Kistler H.C."/>
            <person name="Rep M."/>
        </authorList>
    </citation>
    <scope>NUCLEOTIDE SEQUENCE [LARGE SCALE GENOMIC DNA]</scope>
    <source>
        <strain evidence="2">M3125 / FGSC 7600</strain>
    </source>
</reference>
<keyword evidence="2" id="KW-1185">Reference proteome</keyword>
<protein>
    <recommendedName>
        <fullName evidence="3">Nucleoside phosphorylase domain-containing protein</fullName>
    </recommendedName>
</protein>
<evidence type="ECO:0000313" key="1">
    <source>
        <dbReference type="EMBL" id="EWG54629.1"/>
    </source>
</evidence>
<dbReference type="STRING" id="334819.W7N4Q8"/>
<evidence type="ECO:0000313" key="2">
    <source>
        <dbReference type="Proteomes" id="UP000009096"/>
    </source>
</evidence>
<dbReference type="SUPFAM" id="SSF53167">
    <property type="entry name" value="Purine and uridine phosphorylases"/>
    <property type="match status" value="1"/>
</dbReference>
<dbReference type="PANTHER" id="PTHR46082">
    <property type="entry name" value="ATP/GTP-BINDING PROTEIN-RELATED"/>
    <property type="match status" value="1"/>
</dbReference>
<dbReference type="AlphaFoldDB" id="W7N4Q8"/>
<proteinExistence type="predicted"/>
<dbReference type="InterPro" id="IPR053137">
    <property type="entry name" value="NLR-like"/>
</dbReference>
<dbReference type="GO" id="GO:0003824">
    <property type="term" value="F:catalytic activity"/>
    <property type="evidence" value="ECO:0007669"/>
    <property type="project" value="InterPro"/>
</dbReference>
<dbReference type="RefSeq" id="XP_018760820.1">
    <property type="nucleotide sequence ID" value="XM_018906601.1"/>
</dbReference>
<organism evidence="1 2">
    <name type="scientific">Gibberella moniliformis (strain M3125 / FGSC 7600)</name>
    <name type="common">Maize ear and stalk rot fungus</name>
    <name type="synonym">Fusarium verticillioides</name>
    <dbReference type="NCBI Taxonomy" id="334819"/>
    <lineage>
        <taxon>Eukaryota</taxon>
        <taxon>Fungi</taxon>
        <taxon>Dikarya</taxon>
        <taxon>Ascomycota</taxon>
        <taxon>Pezizomycotina</taxon>
        <taxon>Sordariomycetes</taxon>
        <taxon>Hypocreomycetidae</taxon>
        <taxon>Hypocreales</taxon>
        <taxon>Nectriaceae</taxon>
        <taxon>Fusarium</taxon>
        <taxon>Fusarium fujikuroi species complex</taxon>
    </lineage>
</organism>
<sequence length="177" mass="19511">MHLQQPQPTHTSSWKFGEKIHGLQKSITCKIQRAIPLEITSRVNDHSAQYQTNTISAAAASALLIEDCARRSRYKVGIICALPKEPMAVRAVFDETRPGRKKNKDDTNMYAFGKMGHHDIIATCLAEYGINSAAVVAVHMKRSFRIRFCLLVGIDGGVPSAQDDICLGDVVVGKYIV</sequence>
<dbReference type="KEGG" id="fvr:FVEG_17347"/>
<dbReference type="EMBL" id="DS022261">
    <property type="protein sequence ID" value="EWG54629.1"/>
    <property type="molecule type" value="Genomic_DNA"/>
</dbReference>
<dbReference type="VEuPathDB" id="FungiDB:FVEG_17347"/>
<name>W7N4Q8_GIBM7</name>
<dbReference type="PANTHER" id="PTHR46082:SF6">
    <property type="entry name" value="AAA+ ATPASE DOMAIN-CONTAINING PROTEIN-RELATED"/>
    <property type="match status" value="1"/>
</dbReference>
<dbReference type="GO" id="GO:0009116">
    <property type="term" value="P:nucleoside metabolic process"/>
    <property type="evidence" value="ECO:0007669"/>
    <property type="project" value="InterPro"/>
</dbReference>
<dbReference type="Proteomes" id="UP000009096">
    <property type="component" value="Chromosome 3"/>
</dbReference>